<dbReference type="GO" id="GO:0005874">
    <property type="term" value="C:microtubule"/>
    <property type="evidence" value="ECO:0007669"/>
    <property type="project" value="UniProtKB-KW"/>
</dbReference>
<dbReference type="InterPro" id="IPR007259">
    <property type="entry name" value="GCP"/>
</dbReference>
<sequence length="958" mass="108089">MEQEDYDTDPFSSEDLWRLSKFTLQSLQPLEPLPWNEELPGAYHYLTGGFFRSPLELLNEDCFSSGQLNLFETDVFDPDLLPESTTDASSETYAEPSIARSETGDGSEDIWVLNDLDVKFDGKRLLKTWENCQNRLYQEPASAYFSESGSRGFDASLANQAATNGLGKFGRVARNDVFLRSLFRLGLGWSSLFFRYNRERQMFERVFDDIRLSGVSVAALNGLTDEMIRCGTDMQRVRNFVGKAPSKSTKLSALSTLSSAVAVVIYIVEKRLVRYADNVVSLIQVRDLFQRCGELAGVLADLVEAVEGVVCDAQIFSIVLEKAAHFSQTFGHMEDLFREIVIRTVYPFLEHAETWIGLRLEASTLKELAANGRSFVVLEPSEESPKTTSQSTRLEYRYNPAEMPSFVPTDQAELIFESGRSLRLLKRFHPQHPIASDGICNGDVPRLSCASTWTDIERIQQKAKIYENRLRSEILRYNRGRPSATKNLIINSQSPAHTEASDTLKDTFDLFDIDDAQNMTGLLANPSSIEKDELSRLIDQGNAKDLEGPEDHRCNFGPELASALYLSLAPLLSSQALLIDFSCLHLLFKEHKLRYHLSLQWRFQLLGDGFFTSLLSHALFDPEMQSGERKSGVVRSSVHTGLRLGSRDTWPPASSELRLVLIGLLSECHGFDDRSDSSAGNESRKDRELPGGLSFSIRELTDEEVTKCKDPNAIEALDFLRLQYKPSDVLEAIITSRSLSKYDRLFKHLLRLLRMVSVVKGLIRDSTGRDSLSGHPRNVYQKFRIDCQHFVLSLSDYCFHVGIGSTWQRFQDSLAKIERCLDRGDIDGTIEAAHSVPRLRDYHEDVLDQMLFALFLSKRHADAAKLLESIFGTILTFAPLSRMDGTSGVRHESEAIAYQLFATFRKQTSLFVNYLRNLDGVNASSKSFGRSGTAFASREASTCVFDHLLARLDMRKYY</sequence>
<dbReference type="Pfam" id="PF04130">
    <property type="entry name" value="GCP_C_terminal"/>
    <property type="match status" value="1"/>
</dbReference>
<dbReference type="Proteomes" id="UP000033540">
    <property type="component" value="Unassembled WGS sequence"/>
</dbReference>
<dbReference type="GO" id="GO:0005816">
    <property type="term" value="C:spindle pole body"/>
    <property type="evidence" value="ECO:0007669"/>
    <property type="project" value="UniProtKB-ARBA"/>
</dbReference>
<keyword evidence="2 5" id="KW-0963">Cytoplasm</keyword>
<dbReference type="GO" id="GO:0007020">
    <property type="term" value="P:microtubule nucleation"/>
    <property type="evidence" value="ECO:0007669"/>
    <property type="project" value="InterPro"/>
</dbReference>
<evidence type="ECO:0000259" key="7">
    <source>
        <dbReference type="Pfam" id="PF04130"/>
    </source>
</evidence>
<evidence type="ECO:0000256" key="1">
    <source>
        <dbReference type="ARBA" id="ARBA00010337"/>
    </source>
</evidence>
<dbReference type="GO" id="GO:0051321">
    <property type="term" value="P:meiotic cell cycle"/>
    <property type="evidence" value="ECO:0007669"/>
    <property type="project" value="TreeGrafter"/>
</dbReference>
<dbReference type="PANTHER" id="PTHR19302:SF70">
    <property type="entry name" value="GAMMA-TUBULIN COMPLEX COMPONENT 6"/>
    <property type="match status" value="1"/>
</dbReference>
<dbReference type="OrthoDB" id="775571at2759"/>
<dbReference type="GO" id="GO:0051225">
    <property type="term" value="P:spindle assembly"/>
    <property type="evidence" value="ECO:0007669"/>
    <property type="project" value="TreeGrafter"/>
</dbReference>
<dbReference type="Pfam" id="PF17681">
    <property type="entry name" value="GCP_N_terminal"/>
    <property type="match status" value="1"/>
</dbReference>
<keyword evidence="4 5" id="KW-0206">Cytoskeleton</keyword>
<dbReference type="EMBL" id="JZEE01000313">
    <property type="protein sequence ID" value="KJK66252.1"/>
    <property type="molecule type" value="Genomic_DNA"/>
</dbReference>
<dbReference type="GO" id="GO:0043015">
    <property type="term" value="F:gamma-tubulin binding"/>
    <property type="evidence" value="ECO:0007669"/>
    <property type="project" value="InterPro"/>
</dbReference>
<dbReference type="InterPro" id="IPR042241">
    <property type="entry name" value="GCP_C_sf"/>
</dbReference>
<dbReference type="PANTHER" id="PTHR19302">
    <property type="entry name" value="GAMMA TUBULIN COMPLEX PROTEIN"/>
    <property type="match status" value="1"/>
</dbReference>
<protein>
    <recommendedName>
        <fullName evidence="5">Spindle pole body component</fullName>
    </recommendedName>
</protein>
<dbReference type="GO" id="GO:0000930">
    <property type="term" value="C:gamma-tubulin complex"/>
    <property type="evidence" value="ECO:0007669"/>
    <property type="project" value="TreeGrafter"/>
</dbReference>
<dbReference type="InterPro" id="IPR040457">
    <property type="entry name" value="GCP_C"/>
</dbReference>
<comment type="caution">
    <text evidence="9">The sequence shown here is derived from an EMBL/GenBank/DDBJ whole genome shotgun (WGS) entry which is preliminary data.</text>
</comment>
<name>A0A0F0IHP7_ASPPU</name>
<dbReference type="GO" id="GO:0051011">
    <property type="term" value="F:microtubule minus-end binding"/>
    <property type="evidence" value="ECO:0007669"/>
    <property type="project" value="TreeGrafter"/>
</dbReference>
<reference evidence="9 10" key="1">
    <citation type="submission" date="2015-02" db="EMBL/GenBank/DDBJ databases">
        <title>Draft genome sequence of Aspergillus parasiticus SU-1.</title>
        <authorList>
            <person name="Yu J."/>
            <person name="Fedorova N."/>
            <person name="Yin Y."/>
            <person name="Losada L."/>
            <person name="Zafar N."/>
            <person name="Taujale R."/>
            <person name="Ehrlich K.C."/>
            <person name="Bhatnagar D."/>
            <person name="Cleveland T.E."/>
            <person name="Bennett J.W."/>
            <person name="Nierman W.C."/>
        </authorList>
    </citation>
    <scope>NUCLEOTIDE SEQUENCE [LARGE SCALE GENOMIC DNA]</scope>
    <source>
        <strain evidence="10">ATCC 56775 / NRRL 5862 / SRRC 143 / SU-1</strain>
    </source>
</reference>
<evidence type="ECO:0000313" key="9">
    <source>
        <dbReference type="EMBL" id="KJK66252.1"/>
    </source>
</evidence>
<feature type="domain" description="Gamma tubulin complex component protein N-terminal" evidence="8">
    <location>
        <begin position="179"/>
        <end position="590"/>
    </location>
</feature>
<feature type="region of interest" description="Disordered" evidence="6">
    <location>
        <begin position="84"/>
        <end position="104"/>
    </location>
</feature>
<evidence type="ECO:0000256" key="5">
    <source>
        <dbReference type="RuleBase" id="RU363050"/>
    </source>
</evidence>
<evidence type="ECO:0000313" key="10">
    <source>
        <dbReference type="Proteomes" id="UP000033540"/>
    </source>
</evidence>
<accession>A0A0F0IHP7</accession>
<comment type="subcellular location">
    <subcellularLocation>
        <location evidence="5">Cytoplasm</location>
        <location evidence="5">Cytoskeleton</location>
        <location evidence="5">Microtubule organizing center</location>
    </subcellularLocation>
</comment>
<dbReference type="InterPro" id="IPR041470">
    <property type="entry name" value="GCP_N"/>
</dbReference>
<comment type="similarity">
    <text evidence="1 5">Belongs to the TUBGCP family.</text>
</comment>
<dbReference type="GO" id="GO:0031122">
    <property type="term" value="P:cytoplasmic microtubule organization"/>
    <property type="evidence" value="ECO:0007669"/>
    <property type="project" value="TreeGrafter"/>
</dbReference>
<evidence type="ECO:0000256" key="2">
    <source>
        <dbReference type="ARBA" id="ARBA00022490"/>
    </source>
</evidence>
<evidence type="ECO:0000256" key="4">
    <source>
        <dbReference type="ARBA" id="ARBA00023212"/>
    </source>
</evidence>
<feature type="domain" description="Gamma tubulin complex component C-terminal" evidence="7">
    <location>
        <begin position="593"/>
        <end position="958"/>
    </location>
</feature>
<dbReference type="Gene3D" id="1.20.120.1900">
    <property type="entry name" value="Gamma-tubulin complex, C-terminal domain"/>
    <property type="match status" value="1"/>
</dbReference>
<evidence type="ECO:0000256" key="3">
    <source>
        <dbReference type="ARBA" id="ARBA00022701"/>
    </source>
</evidence>
<proteinExistence type="inferred from homology"/>
<dbReference type="GO" id="GO:0000278">
    <property type="term" value="P:mitotic cell cycle"/>
    <property type="evidence" value="ECO:0007669"/>
    <property type="project" value="TreeGrafter"/>
</dbReference>
<dbReference type="GO" id="GO:0000922">
    <property type="term" value="C:spindle pole"/>
    <property type="evidence" value="ECO:0007669"/>
    <property type="project" value="InterPro"/>
</dbReference>
<dbReference type="AlphaFoldDB" id="A0A0F0IHP7"/>
<dbReference type="STRING" id="1403190.A0A0F0IHP7"/>
<gene>
    <name evidence="9" type="ORF">P875_00021630</name>
</gene>
<evidence type="ECO:0000259" key="8">
    <source>
        <dbReference type="Pfam" id="PF17681"/>
    </source>
</evidence>
<organism evidence="9 10">
    <name type="scientific">Aspergillus parasiticus (strain ATCC 56775 / NRRL 5862 / SRRC 143 / SU-1)</name>
    <dbReference type="NCBI Taxonomy" id="1403190"/>
    <lineage>
        <taxon>Eukaryota</taxon>
        <taxon>Fungi</taxon>
        <taxon>Dikarya</taxon>
        <taxon>Ascomycota</taxon>
        <taxon>Pezizomycotina</taxon>
        <taxon>Eurotiomycetes</taxon>
        <taxon>Eurotiomycetidae</taxon>
        <taxon>Eurotiales</taxon>
        <taxon>Aspergillaceae</taxon>
        <taxon>Aspergillus</taxon>
        <taxon>Aspergillus subgen. Circumdati</taxon>
    </lineage>
</organism>
<dbReference type="FunFam" id="1.20.120.1900:FF:000013">
    <property type="entry name" value="Spindle pole body component"/>
    <property type="match status" value="1"/>
</dbReference>
<keyword evidence="3 5" id="KW-0493">Microtubule</keyword>
<evidence type="ECO:0000256" key="6">
    <source>
        <dbReference type="SAM" id="MobiDB-lite"/>
    </source>
</evidence>